<accession>A0A4R4NM98</accession>
<organism evidence="3 4">
    <name type="scientific">Nonomuraea longispora</name>
    <dbReference type="NCBI Taxonomy" id="1848320"/>
    <lineage>
        <taxon>Bacteria</taxon>
        <taxon>Bacillati</taxon>
        <taxon>Actinomycetota</taxon>
        <taxon>Actinomycetes</taxon>
        <taxon>Streptosporangiales</taxon>
        <taxon>Streptosporangiaceae</taxon>
        <taxon>Nonomuraea</taxon>
    </lineage>
</organism>
<sequence length="301" mass="32968">MKSGKPSRSVGILTAALLLVTACGSAAPPPPLDADIVSVGVKLYPGLSPVNSHLPVGFEAQARNKILKHAGVQESAPTPVWTSNWETALSNRKVHMVMGMISDNDLRAAKFRLARSYLRTDIALLTLADAEPVHQVQDLAGKDICTVEGSTADETMKVLQNSAGLRLTSVSTPENCIERVRNEDSFAYSTDRIILMGFTTQDENVSKETGKSFFRVPDLSMGRQQHISIALHKDHGEACRRLVSAIDTYVRSNDWLTDLRGQLIDEYLRLAPGNPHMTDDIVRKKFEPDTINADRCADGDT</sequence>
<dbReference type="SMART" id="SM00062">
    <property type="entry name" value="PBPb"/>
    <property type="match status" value="1"/>
</dbReference>
<proteinExistence type="predicted"/>
<dbReference type="OrthoDB" id="3229768at2"/>
<dbReference type="Gene3D" id="3.40.190.10">
    <property type="entry name" value="Periplasmic binding protein-like II"/>
    <property type="match status" value="2"/>
</dbReference>
<evidence type="ECO:0000313" key="3">
    <source>
        <dbReference type="EMBL" id="TDC08953.1"/>
    </source>
</evidence>
<protein>
    <submittedName>
        <fullName evidence="3">Transporter substrate-binding domain-containing protein</fullName>
    </submittedName>
</protein>
<keyword evidence="4" id="KW-1185">Reference proteome</keyword>
<dbReference type="PROSITE" id="PS51257">
    <property type="entry name" value="PROKAR_LIPOPROTEIN"/>
    <property type="match status" value="1"/>
</dbReference>
<dbReference type="EMBL" id="SMJZ01000022">
    <property type="protein sequence ID" value="TDC08953.1"/>
    <property type="molecule type" value="Genomic_DNA"/>
</dbReference>
<reference evidence="3 4" key="1">
    <citation type="submission" date="2019-02" db="EMBL/GenBank/DDBJ databases">
        <title>Draft genome sequences of novel Actinobacteria.</title>
        <authorList>
            <person name="Sahin N."/>
            <person name="Ay H."/>
            <person name="Saygin H."/>
        </authorList>
    </citation>
    <scope>NUCLEOTIDE SEQUENCE [LARGE SCALE GENOMIC DNA]</scope>
    <source>
        <strain evidence="3 4">KC201</strain>
    </source>
</reference>
<name>A0A4R4NM98_9ACTN</name>
<feature type="chain" id="PRO_5020946366" evidence="1">
    <location>
        <begin position="27"/>
        <end position="301"/>
    </location>
</feature>
<dbReference type="InterPro" id="IPR001638">
    <property type="entry name" value="Solute-binding_3/MltF_N"/>
</dbReference>
<comment type="caution">
    <text evidence="3">The sequence shown here is derived from an EMBL/GenBank/DDBJ whole genome shotgun (WGS) entry which is preliminary data.</text>
</comment>
<dbReference type="SUPFAM" id="SSF53850">
    <property type="entry name" value="Periplasmic binding protein-like II"/>
    <property type="match status" value="1"/>
</dbReference>
<keyword evidence="1" id="KW-0732">Signal</keyword>
<dbReference type="AlphaFoldDB" id="A0A4R4NM98"/>
<evidence type="ECO:0000256" key="1">
    <source>
        <dbReference type="SAM" id="SignalP"/>
    </source>
</evidence>
<feature type="domain" description="Solute-binding protein family 3/N-terminal" evidence="2">
    <location>
        <begin position="53"/>
        <end position="259"/>
    </location>
</feature>
<dbReference type="Proteomes" id="UP000295157">
    <property type="component" value="Unassembled WGS sequence"/>
</dbReference>
<evidence type="ECO:0000313" key="4">
    <source>
        <dbReference type="Proteomes" id="UP000295157"/>
    </source>
</evidence>
<feature type="signal peptide" evidence="1">
    <location>
        <begin position="1"/>
        <end position="26"/>
    </location>
</feature>
<gene>
    <name evidence="3" type="ORF">E1267_08920</name>
</gene>
<evidence type="ECO:0000259" key="2">
    <source>
        <dbReference type="SMART" id="SM00062"/>
    </source>
</evidence>